<evidence type="ECO:0000256" key="1">
    <source>
        <dbReference type="SAM" id="Coils"/>
    </source>
</evidence>
<gene>
    <name evidence="3" type="ORF">LOTGIDRAFT_176712</name>
</gene>
<accession>V4AM24</accession>
<feature type="compositionally biased region" description="Basic residues" evidence="2">
    <location>
        <begin position="165"/>
        <end position="177"/>
    </location>
</feature>
<evidence type="ECO:0000313" key="4">
    <source>
        <dbReference type="Proteomes" id="UP000030746"/>
    </source>
</evidence>
<dbReference type="PANTHER" id="PTHR33198:SF19">
    <property type="entry name" value="CCHC-TYPE DOMAIN-CONTAINING PROTEIN"/>
    <property type="match status" value="1"/>
</dbReference>
<feature type="region of interest" description="Disordered" evidence="2">
    <location>
        <begin position="146"/>
        <end position="205"/>
    </location>
</feature>
<dbReference type="KEGG" id="lgi:LOTGIDRAFT_176712"/>
<name>V4AM24_LOTGI</name>
<dbReference type="AlphaFoldDB" id="V4AM24"/>
<dbReference type="GeneID" id="20243942"/>
<proteinExistence type="predicted"/>
<evidence type="ECO:0000256" key="2">
    <source>
        <dbReference type="SAM" id="MobiDB-lite"/>
    </source>
</evidence>
<feature type="coiled-coil region" evidence="1">
    <location>
        <begin position="115"/>
        <end position="142"/>
    </location>
</feature>
<dbReference type="PANTHER" id="PTHR33198">
    <property type="entry name" value="ANK_REP_REGION DOMAIN-CONTAINING PROTEIN-RELATED"/>
    <property type="match status" value="1"/>
</dbReference>
<organism evidence="3 4">
    <name type="scientific">Lottia gigantea</name>
    <name type="common">Giant owl limpet</name>
    <dbReference type="NCBI Taxonomy" id="225164"/>
    <lineage>
        <taxon>Eukaryota</taxon>
        <taxon>Metazoa</taxon>
        <taxon>Spiralia</taxon>
        <taxon>Lophotrochozoa</taxon>
        <taxon>Mollusca</taxon>
        <taxon>Gastropoda</taxon>
        <taxon>Patellogastropoda</taxon>
        <taxon>Lottioidea</taxon>
        <taxon>Lottiidae</taxon>
        <taxon>Lottia</taxon>
    </lineage>
</organism>
<dbReference type="RefSeq" id="XP_009054661.1">
    <property type="nucleotide sequence ID" value="XM_009056413.1"/>
</dbReference>
<keyword evidence="1" id="KW-0175">Coiled coil</keyword>
<feature type="non-terminal residue" evidence="3">
    <location>
        <position position="291"/>
    </location>
</feature>
<reference evidence="3 4" key="1">
    <citation type="journal article" date="2013" name="Nature">
        <title>Insights into bilaterian evolution from three spiralian genomes.</title>
        <authorList>
            <person name="Simakov O."/>
            <person name="Marletaz F."/>
            <person name="Cho S.J."/>
            <person name="Edsinger-Gonzales E."/>
            <person name="Havlak P."/>
            <person name="Hellsten U."/>
            <person name="Kuo D.H."/>
            <person name="Larsson T."/>
            <person name="Lv J."/>
            <person name="Arendt D."/>
            <person name="Savage R."/>
            <person name="Osoegawa K."/>
            <person name="de Jong P."/>
            <person name="Grimwood J."/>
            <person name="Chapman J.A."/>
            <person name="Shapiro H."/>
            <person name="Aerts A."/>
            <person name="Otillar R.P."/>
            <person name="Terry A.Y."/>
            <person name="Boore J.L."/>
            <person name="Grigoriev I.V."/>
            <person name="Lindberg D.R."/>
            <person name="Seaver E.C."/>
            <person name="Weisblat D.A."/>
            <person name="Putnam N.H."/>
            <person name="Rokhsar D.S."/>
        </authorList>
    </citation>
    <scope>NUCLEOTIDE SEQUENCE [LARGE SCALE GENOMIC DNA]</scope>
</reference>
<dbReference type="EMBL" id="KB201778">
    <property type="protein sequence ID" value="ESO94651.1"/>
    <property type="molecule type" value="Genomic_DNA"/>
</dbReference>
<dbReference type="STRING" id="225164.V4AM24"/>
<keyword evidence="4" id="KW-1185">Reference proteome</keyword>
<dbReference type="OrthoDB" id="10064927at2759"/>
<evidence type="ECO:0000313" key="3">
    <source>
        <dbReference type="EMBL" id="ESO94651.1"/>
    </source>
</evidence>
<feature type="region of interest" description="Disordered" evidence="2">
    <location>
        <begin position="272"/>
        <end position="291"/>
    </location>
</feature>
<dbReference type="Proteomes" id="UP000030746">
    <property type="component" value="Unassembled WGS sequence"/>
</dbReference>
<protein>
    <submittedName>
        <fullName evidence="3">Uncharacterized protein</fullName>
    </submittedName>
</protein>
<dbReference type="OMA" id="VYEVWDG"/>
<dbReference type="CTD" id="20243942"/>
<sequence length="291" mass="33121">MATYQVPAPAQMSLKGDMIENFKTFKSQWEFYLLATELDKKMLNEDGTANNAGKTQVAATLCSVIGPGCLKILNSIAGVTDADKRDPEIILQKLETHFIPQRHVLFERFKFFSAVQAENETIDNLGVRLRQLSARASELSKTHKEQMRSTQENTNHEVHGTQRIQKPKKTKFNFKQKKFTENKSASSPQETNDEWRNTPDINGFSPVQKLMSRRTKTTMPVANILLQPTVVQDVPEMVKIKRQKAKLNYDRYTKPLPELEIGEPVRLQPFKPKQPWSSGSCVGKVGPRSYL</sequence>